<evidence type="ECO:0000313" key="5">
    <source>
        <dbReference type="EMBL" id="TEW76411.1"/>
    </source>
</evidence>
<dbReference type="InterPro" id="IPR004843">
    <property type="entry name" value="Calcineurin-like_PHP"/>
</dbReference>
<keyword evidence="6" id="KW-1185">Reference proteome</keyword>
<dbReference type="SUPFAM" id="SSF56300">
    <property type="entry name" value="Metallo-dependent phosphatases"/>
    <property type="match status" value="1"/>
</dbReference>
<feature type="chain" id="PRO_5021361510" evidence="3">
    <location>
        <begin position="25"/>
        <end position="1232"/>
    </location>
</feature>
<dbReference type="PANTHER" id="PTHR10161">
    <property type="entry name" value="TARTRATE-RESISTANT ACID PHOSPHATASE TYPE 5"/>
    <property type="match status" value="1"/>
</dbReference>
<evidence type="ECO:0000313" key="6">
    <source>
        <dbReference type="Proteomes" id="UP000298517"/>
    </source>
</evidence>
<dbReference type="InterPro" id="IPR051558">
    <property type="entry name" value="Metallophosphoesterase_PAP"/>
</dbReference>
<evidence type="ECO:0000256" key="2">
    <source>
        <dbReference type="ARBA" id="ARBA00022801"/>
    </source>
</evidence>
<dbReference type="Gene3D" id="3.60.21.10">
    <property type="match status" value="1"/>
</dbReference>
<organism evidence="5 6">
    <name type="scientific">Gramella jeungdoensis</name>
    <dbReference type="NCBI Taxonomy" id="708091"/>
    <lineage>
        <taxon>Bacteria</taxon>
        <taxon>Pseudomonadati</taxon>
        <taxon>Bacteroidota</taxon>
        <taxon>Flavobacteriia</taxon>
        <taxon>Flavobacteriales</taxon>
        <taxon>Flavobacteriaceae</taxon>
        <taxon>Christiangramia</taxon>
    </lineage>
</organism>
<evidence type="ECO:0000256" key="1">
    <source>
        <dbReference type="ARBA" id="ARBA00022729"/>
    </source>
</evidence>
<comment type="caution">
    <text evidence="5">The sequence shown here is derived from an EMBL/GenBank/DDBJ whole genome shotgun (WGS) entry which is preliminary data.</text>
</comment>
<dbReference type="Proteomes" id="UP000298517">
    <property type="component" value="Unassembled WGS sequence"/>
</dbReference>
<dbReference type="InterPro" id="IPR029052">
    <property type="entry name" value="Metallo-depent_PP-like"/>
</dbReference>
<feature type="signal peptide" evidence="3">
    <location>
        <begin position="1"/>
        <end position="24"/>
    </location>
</feature>
<dbReference type="OrthoDB" id="333971at2"/>
<dbReference type="EMBL" id="SNQI01000001">
    <property type="protein sequence ID" value="TEW76411.1"/>
    <property type="molecule type" value="Genomic_DNA"/>
</dbReference>
<keyword evidence="1 3" id="KW-0732">Signal</keyword>
<protein>
    <submittedName>
        <fullName evidence="5">Phosphoesterase</fullName>
    </submittedName>
</protein>
<evidence type="ECO:0000259" key="4">
    <source>
        <dbReference type="Pfam" id="PF00149"/>
    </source>
</evidence>
<gene>
    <name evidence="5" type="ORF">E2488_00745</name>
</gene>
<dbReference type="GO" id="GO:0016787">
    <property type="term" value="F:hydrolase activity"/>
    <property type="evidence" value="ECO:0007669"/>
    <property type="project" value="UniProtKB-KW"/>
</dbReference>
<dbReference type="RefSeq" id="WP_134246426.1">
    <property type="nucleotide sequence ID" value="NZ_SNQI01000001.1"/>
</dbReference>
<dbReference type="PANTHER" id="PTHR10161:SF14">
    <property type="entry name" value="TARTRATE-RESISTANT ACID PHOSPHATASE TYPE 5"/>
    <property type="match status" value="1"/>
</dbReference>
<accession>A0A4Y8AV71</accession>
<reference evidence="5 6" key="1">
    <citation type="journal article" date="2011" name="J. Microbiol.">
        <title>Gramella jeungdoensis sp. nov., isolated from a solar saltern in Korea.</title>
        <authorList>
            <person name="Joung Y."/>
            <person name="Kim H."/>
            <person name="Jang T."/>
            <person name="Ahn T.S."/>
            <person name="Joh K."/>
        </authorList>
    </citation>
    <scope>NUCLEOTIDE SEQUENCE [LARGE SCALE GENOMIC DNA]</scope>
    <source>
        <strain evidence="5 6">KCTC 23123</strain>
    </source>
</reference>
<proteinExistence type="predicted"/>
<dbReference type="Gene3D" id="2.40.160.50">
    <property type="entry name" value="membrane protein fhac: a member of the omp85/tpsb transporter family"/>
    <property type="match status" value="1"/>
</dbReference>
<dbReference type="Pfam" id="PF00149">
    <property type="entry name" value="Metallophos"/>
    <property type="match status" value="1"/>
</dbReference>
<keyword evidence="2" id="KW-0378">Hydrolase</keyword>
<dbReference type="AlphaFoldDB" id="A0A4Y8AV71"/>
<feature type="domain" description="Calcineurin-like phosphoesterase" evidence="4">
    <location>
        <begin position="49"/>
        <end position="244"/>
    </location>
</feature>
<evidence type="ECO:0000256" key="3">
    <source>
        <dbReference type="SAM" id="SignalP"/>
    </source>
</evidence>
<name>A0A4Y8AV71_9FLAO</name>
<sequence>MKAVFLKFITLVFFLFTFSNCATYDINYKESEVNWKTAIKKYDSEIEHTFYLIGDAGNANLNESLTHLEVLKNELKKASKKSTVLFLGDNIYEKGMPKKEHPNRKLSEHKLDAQLAIVEDFKGTTIFIPGNHDYYSAGVKGLKRQQDYITKELGKDSFLPENGCPLEKVNISEDIVLLIVDTQWYLEDWNKNPTMNDDCEIKTREKFFEEFEGLIKKNAAKTVFIALHHPMFTNGNHGGQSSLKQQLYPVHNKFPLPIFGTIVNVLRKTSGISPQDMNNPLYLELKKRIVTISQKAPKAIFVSGHEHNLQYIVQDNKPQIVSGAGSKTNPVRTINGSKFSYGGLGYAKVEVYKNGASQVFFYSEALNKQDLIYSTEIFESDVKNQIATYPESFPAYKKASIYSEKEVAKNGVFKLFWGNHYRKYYGTKINAKTVLLDTLMGGLTPIRKGGGNQSKSLRLEDKNGGEFVMRALRKSATQYLQAVAFKDQYVEGQFNNTYTESLLLDIYTTAHPYTPFVIGDLSSAVGILHANPTLYYIPKQKALKHFNNDFGDELYMIEERATSGHGKVASFGYSNELISTDDLLKKLRKTDNNVLDEDAYIRARLFDMLIGDWDRHEDQWRWAEFEDGNKNIYKPVPRDRDQAFSKNDGFILGFLTRAIPALKLMQVYDEDMRNVKWFNLEPYPLDMALLKASTYENWETQIKFIQKNLTSEVIEKAFNNVPDEINDETITEIKTKLKGRLKQLEKIGKTYYKHLAKFAVITGTDKDNWFDIERLKNGVTSVKIYNIKNNKKGSKISEKQYYKKETKEIWVYGLDDTDVFNVTGSKKDIIPLRIIGGQNNDEYNIKNGKKVTVYDYKTKKNTFTNNNGKAKLTNNYKTNTYNYKKIKYSQNQLIPSIGSNPDDGIKLGVKNIFTVNGFERNPFTQLHTLNAGYYFANKGFDIEYSAEFANLFTNWHFLVESKFTSSNFSINHFGFGNETINFEDDFGEDYHRVRFSTYAIAPTLKWKGRFGATLKMGATFESNEIEGTTNRFINTLDYTLDNRKNFAGLRVSYNFENYDNRVFPTLGMHFSLASGWKTNIKNTEENHAFITPSFGMNYKLNSKGSIVLASKLKSNIIIGTNFEFYDAASIGGLDGLRGYRNQRFTGNSSFYQNSDLRFTLRNVKTELVPLQLGIFTGFDYGRVWFKDEKSKDWKTSYGGGFWLVAADLINLNVTIFNSKDGAYFNLGLGFGF</sequence>